<keyword evidence="1" id="KW-1133">Transmembrane helix</keyword>
<evidence type="ECO:0000256" key="1">
    <source>
        <dbReference type="SAM" id="Phobius"/>
    </source>
</evidence>
<evidence type="ECO:0000313" key="2">
    <source>
        <dbReference type="EMBL" id="KAK8718852.1"/>
    </source>
</evidence>
<accession>A0AAW0VQK4</accession>
<comment type="caution">
    <text evidence="2">The sequence shown here is derived from an EMBL/GenBank/DDBJ whole genome shotgun (WGS) entry which is preliminary data.</text>
</comment>
<name>A0AAW0VQK4_CHEQU</name>
<evidence type="ECO:0000313" key="3">
    <source>
        <dbReference type="Proteomes" id="UP001445076"/>
    </source>
</evidence>
<feature type="non-terminal residue" evidence="2">
    <location>
        <position position="1"/>
    </location>
</feature>
<feature type="transmembrane region" description="Helical" evidence="1">
    <location>
        <begin position="6"/>
        <end position="29"/>
    </location>
</feature>
<proteinExistence type="predicted"/>
<keyword evidence="3" id="KW-1185">Reference proteome</keyword>
<sequence>HLNKPKIYYLSIIFLLHLSETLENVLWAIRWKIYKRLSLCGPAPVSSTADMTGVLVKTCLLGALALTLLHSGAQAQCDNVEIINEWEDNYQADFNAPAPIDIEDLSVEMTFSRPVDEIVNYSGDVTKIDDYHFILTFPGVNLNAGDNIMYRFQVVYPSFLPLVVTEVVNGVEIC</sequence>
<keyword evidence="1" id="KW-0472">Membrane</keyword>
<dbReference type="AlphaFoldDB" id="A0AAW0VQK4"/>
<dbReference type="EMBL" id="JARKIK010003898">
    <property type="protein sequence ID" value="KAK8718852.1"/>
    <property type="molecule type" value="Genomic_DNA"/>
</dbReference>
<gene>
    <name evidence="2" type="ORF">OTU49_014419</name>
</gene>
<protein>
    <submittedName>
        <fullName evidence="2">Uncharacterized protein</fullName>
    </submittedName>
</protein>
<keyword evidence="1" id="KW-0812">Transmembrane</keyword>
<organism evidence="2 3">
    <name type="scientific">Cherax quadricarinatus</name>
    <name type="common">Australian red claw crayfish</name>
    <dbReference type="NCBI Taxonomy" id="27406"/>
    <lineage>
        <taxon>Eukaryota</taxon>
        <taxon>Metazoa</taxon>
        <taxon>Ecdysozoa</taxon>
        <taxon>Arthropoda</taxon>
        <taxon>Crustacea</taxon>
        <taxon>Multicrustacea</taxon>
        <taxon>Malacostraca</taxon>
        <taxon>Eumalacostraca</taxon>
        <taxon>Eucarida</taxon>
        <taxon>Decapoda</taxon>
        <taxon>Pleocyemata</taxon>
        <taxon>Astacidea</taxon>
        <taxon>Parastacoidea</taxon>
        <taxon>Parastacidae</taxon>
        <taxon>Cherax</taxon>
    </lineage>
</organism>
<reference evidence="2 3" key="1">
    <citation type="journal article" date="2024" name="BMC Genomics">
        <title>Genome assembly of redclaw crayfish (Cherax quadricarinatus) provides insights into its immune adaptation and hypoxia tolerance.</title>
        <authorList>
            <person name="Liu Z."/>
            <person name="Zheng J."/>
            <person name="Li H."/>
            <person name="Fang K."/>
            <person name="Wang S."/>
            <person name="He J."/>
            <person name="Zhou D."/>
            <person name="Weng S."/>
            <person name="Chi M."/>
            <person name="Gu Z."/>
            <person name="He J."/>
            <person name="Li F."/>
            <person name="Wang M."/>
        </authorList>
    </citation>
    <scope>NUCLEOTIDE SEQUENCE [LARGE SCALE GENOMIC DNA]</scope>
    <source>
        <strain evidence="2">ZL_2023a</strain>
    </source>
</reference>
<feature type="non-terminal residue" evidence="2">
    <location>
        <position position="174"/>
    </location>
</feature>
<dbReference type="Proteomes" id="UP001445076">
    <property type="component" value="Unassembled WGS sequence"/>
</dbReference>